<protein>
    <submittedName>
        <fullName evidence="1">Uncharacterized protein</fullName>
    </submittedName>
</protein>
<comment type="caution">
    <text evidence="1">The sequence shown here is derived from an EMBL/GenBank/DDBJ whole genome shotgun (WGS) entry which is preliminary data.</text>
</comment>
<evidence type="ECO:0000313" key="1">
    <source>
        <dbReference type="EMBL" id="NUZ09062.1"/>
    </source>
</evidence>
<evidence type="ECO:0000313" key="2">
    <source>
        <dbReference type="Proteomes" id="UP000529637"/>
    </source>
</evidence>
<organism evidence="1 2">
    <name type="scientific">Piscinibacter koreensis</name>
    <dbReference type="NCBI Taxonomy" id="2742824"/>
    <lineage>
        <taxon>Bacteria</taxon>
        <taxon>Pseudomonadati</taxon>
        <taxon>Pseudomonadota</taxon>
        <taxon>Betaproteobacteria</taxon>
        <taxon>Burkholderiales</taxon>
        <taxon>Sphaerotilaceae</taxon>
        <taxon>Piscinibacter</taxon>
    </lineage>
</organism>
<dbReference type="AlphaFoldDB" id="A0A7Y6TZE6"/>
<accession>A0A7Y6TZE6</accession>
<dbReference type="EMBL" id="JABWMJ010000026">
    <property type="protein sequence ID" value="NUZ09062.1"/>
    <property type="molecule type" value="Genomic_DNA"/>
</dbReference>
<proteinExistence type="predicted"/>
<name>A0A7Y6TZE6_9BURK</name>
<sequence length="106" mass="11600">MKDSTFSAFAEENVTKKVSKNKNVPATEQNVLLLLKQLEQEGKPTHGPAIARASNGTITVSSIYKLLDRLATRGLVARAEVDVALGDITVKRVHYQTISSNHKVNQ</sequence>
<keyword evidence="2" id="KW-1185">Reference proteome</keyword>
<dbReference type="Proteomes" id="UP000529637">
    <property type="component" value="Unassembled WGS sequence"/>
</dbReference>
<gene>
    <name evidence="1" type="ORF">HQN59_25310</name>
</gene>
<dbReference type="RefSeq" id="WP_176071912.1">
    <property type="nucleotide sequence ID" value="NZ_JABWMJ010000026.1"/>
</dbReference>
<reference evidence="1 2" key="1">
    <citation type="submission" date="2020-06" db="EMBL/GenBank/DDBJ databases">
        <title>Schlegella sp. ID0723 isolated from air conditioner.</title>
        <authorList>
            <person name="Kim D.Y."/>
            <person name="Kim D.-U."/>
        </authorList>
    </citation>
    <scope>NUCLEOTIDE SEQUENCE [LARGE SCALE GENOMIC DNA]</scope>
    <source>
        <strain evidence="1 2">ID0723</strain>
    </source>
</reference>